<dbReference type="GO" id="GO:0005524">
    <property type="term" value="F:ATP binding"/>
    <property type="evidence" value="ECO:0007669"/>
    <property type="project" value="InterPro"/>
</dbReference>
<accession>A0A554LFM7</accession>
<gene>
    <name evidence="3" type="ORF">CEN91_618</name>
</gene>
<dbReference type="InterPro" id="IPR013221">
    <property type="entry name" value="Mur_ligase_cen"/>
</dbReference>
<proteinExistence type="predicted"/>
<dbReference type="InterPro" id="IPR036615">
    <property type="entry name" value="Mur_ligase_C_dom_sf"/>
</dbReference>
<dbReference type="Gene3D" id="3.90.190.20">
    <property type="entry name" value="Mur ligase, C-terminal domain"/>
    <property type="match status" value="1"/>
</dbReference>
<dbReference type="InterPro" id="IPR050061">
    <property type="entry name" value="MurCDEF_pg_biosynth"/>
</dbReference>
<dbReference type="SUPFAM" id="SSF53623">
    <property type="entry name" value="MurD-like peptide ligases, catalytic domain"/>
    <property type="match status" value="1"/>
</dbReference>
<evidence type="ECO:0000259" key="1">
    <source>
        <dbReference type="Pfam" id="PF02875"/>
    </source>
</evidence>
<keyword evidence="3" id="KW-0436">Ligase</keyword>
<dbReference type="EMBL" id="VMGI01000104">
    <property type="protein sequence ID" value="TSC91658.1"/>
    <property type="molecule type" value="Genomic_DNA"/>
</dbReference>
<dbReference type="GO" id="GO:0016881">
    <property type="term" value="F:acid-amino acid ligase activity"/>
    <property type="evidence" value="ECO:0007669"/>
    <property type="project" value="InterPro"/>
</dbReference>
<organism evidence="3 4">
    <name type="scientific">Candidatus Berkelbacteria bacterium Licking1014_85</name>
    <dbReference type="NCBI Taxonomy" id="2017148"/>
    <lineage>
        <taxon>Bacteria</taxon>
        <taxon>Candidatus Berkelbacteria</taxon>
    </lineage>
</organism>
<dbReference type="InterPro" id="IPR004101">
    <property type="entry name" value="Mur_ligase_C"/>
</dbReference>
<protein>
    <submittedName>
        <fullName evidence="3">UDP-N-acetylmuramate--alanine ligase</fullName>
    </submittedName>
</protein>
<comment type="caution">
    <text evidence="3">The sequence shown here is derived from an EMBL/GenBank/DDBJ whole genome shotgun (WGS) entry which is preliminary data.</text>
</comment>
<dbReference type="Pfam" id="PF02875">
    <property type="entry name" value="Mur_ligase_C"/>
    <property type="match status" value="1"/>
</dbReference>
<reference evidence="3 4" key="1">
    <citation type="submission" date="2017-07" db="EMBL/GenBank/DDBJ databases">
        <title>Mechanisms for carbon and nitrogen cycling indicate functional differentiation within the Candidate Phyla Radiation.</title>
        <authorList>
            <person name="Danczak R.E."/>
            <person name="Johnston M.D."/>
            <person name="Kenah C."/>
            <person name="Slattery M."/>
            <person name="Wrighton K.C."/>
            <person name="Wilkins M.J."/>
        </authorList>
    </citation>
    <scope>NUCLEOTIDE SEQUENCE [LARGE SCALE GENOMIC DNA]</scope>
    <source>
        <strain evidence="3">Licking1014_85</strain>
    </source>
</reference>
<dbReference type="AlphaFoldDB" id="A0A554LFM7"/>
<dbReference type="Gene3D" id="3.40.1190.10">
    <property type="entry name" value="Mur-like, catalytic domain"/>
    <property type="match status" value="1"/>
</dbReference>
<sequence>MDVYSSVKEIEKAFLKLIKITQDKVVACLDWQSVRNIIDKCPEEKVITYGKSAEAQWRLIDYCQDINYLKFSVCHDNKFFSDFELRLLGRFNALNAIASLVVAQHCGIDIKVIKEAFRTFSGLERRAIRDKFIKRNIMCIFQPHTASRTLALLDQFVKSFNDVDGVVLVDTFSSAREKETPEAIQKLYEALTKHHPNVLYFGGVGKTAENILPRIKPRDVVITMGAGDVYKIKEYLMENI</sequence>
<name>A0A554LFM7_9BACT</name>
<dbReference type="PANTHER" id="PTHR43445:SF3">
    <property type="entry name" value="UDP-N-ACETYLMURAMATE--L-ALANINE LIGASE"/>
    <property type="match status" value="1"/>
</dbReference>
<dbReference type="SUPFAM" id="SSF53244">
    <property type="entry name" value="MurD-like peptide ligases, peptide-binding domain"/>
    <property type="match status" value="1"/>
</dbReference>
<evidence type="ECO:0000259" key="2">
    <source>
        <dbReference type="Pfam" id="PF08245"/>
    </source>
</evidence>
<evidence type="ECO:0000313" key="4">
    <source>
        <dbReference type="Proteomes" id="UP000315589"/>
    </source>
</evidence>
<dbReference type="InterPro" id="IPR036565">
    <property type="entry name" value="Mur-like_cat_sf"/>
</dbReference>
<dbReference type="PANTHER" id="PTHR43445">
    <property type="entry name" value="UDP-N-ACETYLMURAMATE--L-ALANINE LIGASE-RELATED"/>
    <property type="match status" value="1"/>
</dbReference>
<dbReference type="Pfam" id="PF08245">
    <property type="entry name" value="Mur_ligase_M"/>
    <property type="match status" value="1"/>
</dbReference>
<feature type="domain" description="Mur ligase central" evidence="2">
    <location>
        <begin position="1"/>
        <end position="103"/>
    </location>
</feature>
<dbReference type="Proteomes" id="UP000315589">
    <property type="component" value="Unassembled WGS sequence"/>
</dbReference>
<feature type="domain" description="Mur ligase C-terminal" evidence="1">
    <location>
        <begin position="127"/>
        <end position="227"/>
    </location>
</feature>
<evidence type="ECO:0000313" key="3">
    <source>
        <dbReference type="EMBL" id="TSC91658.1"/>
    </source>
</evidence>